<dbReference type="InterPro" id="IPR036322">
    <property type="entry name" value="WD40_repeat_dom_sf"/>
</dbReference>
<dbReference type="InterPro" id="IPR001680">
    <property type="entry name" value="WD40_rpt"/>
</dbReference>
<dbReference type="InterPro" id="IPR019775">
    <property type="entry name" value="WD40_repeat_CS"/>
</dbReference>
<keyword evidence="2" id="KW-0677">Repeat</keyword>
<dbReference type="IntAct" id="A0A1D6LQL3">
    <property type="interactions" value="2"/>
</dbReference>
<name>A0A1D6LQL3_MAIZE</name>
<dbReference type="PROSITE" id="PS50082">
    <property type="entry name" value="WD_REPEATS_2"/>
    <property type="match status" value="1"/>
</dbReference>
<sequence>MYATLAVSPGQSSLISDDADVVALIGTSKDLAKQINQKEVHWGLLEDSVEEQMEKALAESDKIEAESNDADAEDNKARKSFVVCNIKKEYRRWKAKYFSCVGTLAFSCEGALLASGSADCTVKLWDVAFSTKALKTEDTKGSSSANRLRLLKSLPTKSAPVYSLRFSRRNLLFASGALA</sequence>
<dbReference type="PANTHER" id="PTHR19879:SF1">
    <property type="entry name" value="CANNONBALL-RELATED"/>
    <property type="match status" value="1"/>
</dbReference>
<accession>A0A1D6LQL3</accession>
<dbReference type="PANTHER" id="PTHR19879">
    <property type="entry name" value="TRANSCRIPTION INITIATION FACTOR TFIID"/>
    <property type="match status" value="1"/>
</dbReference>
<dbReference type="ExpressionAtlas" id="A0A1D6LQL3">
    <property type="expression patterns" value="baseline and differential"/>
</dbReference>
<dbReference type="Pfam" id="PF00400">
    <property type="entry name" value="WD40"/>
    <property type="match status" value="1"/>
</dbReference>
<dbReference type="SMR" id="A0A1D6LQL3"/>
<dbReference type="EMBL" id="CM000782">
    <property type="protein sequence ID" value="AQK81777.1"/>
    <property type="molecule type" value="Genomic_DNA"/>
</dbReference>
<dbReference type="AlphaFoldDB" id="A0A1D6LQL3"/>
<dbReference type="InterPro" id="IPR015943">
    <property type="entry name" value="WD40/YVTN_repeat-like_dom_sf"/>
</dbReference>
<reference evidence="3" key="1">
    <citation type="submission" date="2015-12" db="EMBL/GenBank/DDBJ databases">
        <title>Update maize B73 reference genome by single molecule sequencing technologies.</title>
        <authorList>
            <consortium name="Maize Genome Sequencing Project"/>
            <person name="Ware D."/>
        </authorList>
    </citation>
    <scope>NUCLEOTIDE SEQUENCE</scope>
    <source>
        <tissue evidence="3">Seedling</tissue>
    </source>
</reference>
<dbReference type="PROSITE" id="PS50294">
    <property type="entry name" value="WD_REPEATS_REGION"/>
    <property type="match status" value="1"/>
</dbReference>
<organism evidence="3">
    <name type="scientific">Zea mays</name>
    <name type="common">Maize</name>
    <dbReference type="NCBI Taxonomy" id="4577"/>
    <lineage>
        <taxon>Eukaryota</taxon>
        <taxon>Viridiplantae</taxon>
        <taxon>Streptophyta</taxon>
        <taxon>Embryophyta</taxon>
        <taxon>Tracheophyta</taxon>
        <taxon>Spermatophyta</taxon>
        <taxon>Magnoliopsida</taxon>
        <taxon>Liliopsida</taxon>
        <taxon>Poales</taxon>
        <taxon>Poaceae</taxon>
        <taxon>PACMAD clade</taxon>
        <taxon>Panicoideae</taxon>
        <taxon>Andropogonodae</taxon>
        <taxon>Andropogoneae</taxon>
        <taxon>Tripsacinae</taxon>
        <taxon>Zea</taxon>
    </lineage>
</organism>
<protein>
    <submittedName>
        <fullName evidence="3">Uncharacterized protein</fullName>
    </submittedName>
</protein>
<evidence type="ECO:0000256" key="2">
    <source>
        <dbReference type="ARBA" id="ARBA00022737"/>
    </source>
</evidence>
<gene>
    <name evidence="3" type="ORF">ZEAMMB73_Zm00001d036723</name>
</gene>
<evidence type="ECO:0000313" key="3">
    <source>
        <dbReference type="EMBL" id="AQK81777.1"/>
    </source>
</evidence>
<keyword evidence="1" id="KW-0853">WD repeat</keyword>
<evidence type="ECO:0000256" key="1">
    <source>
        <dbReference type="ARBA" id="ARBA00022574"/>
    </source>
</evidence>
<dbReference type="InParanoid" id="A0A1D6LQL3"/>
<dbReference type="SMART" id="SM00320">
    <property type="entry name" value="WD40"/>
    <property type="match status" value="1"/>
</dbReference>
<proteinExistence type="predicted"/>
<dbReference type="STRING" id="4577.A0A1D6LQL3"/>
<dbReference type="PROSITE" id="PS00678">
    <property type="entry name" value="WD_REPEATS_1"/>
    <property type="match status" value="1"/>
</dbReference>
<dbReference type="SUPFAM" id="SSF50978">
    <property type="entry name" value="WD40 repeat-like"/>
    <property type="match status" value="1"/>
</dbReference>
<dbReference type="Gene3D" id="2.130.10.10">
    <property type="entry name" value="YVTN repeat-like/Quinoprotein amine dehydrogenase"/>
    <property type="match status" value="1"/>
</dbReference>